<dbReference type="AlphaFoldDB" id="A0A1B7Y4E3"/>
<dbReference type="VEuPathDB" id="FungiDB:CH63R_10974"/>
<organism evidence="1 2">
    <name type="scientific">Colletotrichum higginsianum (strain IMI 349063)</name>
    <name type="common">Crucifer anthracnose fungus</name>
    <dbReference type="NCBI Taxonomy" id="759273"/>
    <lineage>
        <taxon>Eukaryota</taxon>
        <taxon>Fungi</taxon>
        <taxon>Dikarya</taxon>
        <taxon>Ascomycota</taxon>
        <taxon>Pezizomycotina</taxon>
        <taxon>Sordariomycetes</taxon>
        <taxon>Hypocreomycetidae</taxon>
        <taxon>Glomerellales</taxon>
        <taxon>Glomerellaceae</taxon>
        <taxon>Colletotrichum</taxon>
        <taxon>Colletotrichum destructivum species complex</taxon>
    </lineage>
</organism>
<dbReference type="GeneID" id="28870055"/>
<name>A0A1B7Y4E3_COLHI</name>
<gene>
    <name evidence="1" type="ORF">CH63R_10974</name>
</gene>
<dbReference type="RefSeq" id="XP_018155372.1">
    <property type="nucleotide sequence ID" value="XM_018305948.1"/>
</dbReference>
<proteinExistence type="predicted"/>
<evidence type="ECO:0000313" key="2">
    <source>
        <dbReference type="Proteomes" id="UP000092177"/>
    </source>
</evidence>
<dbReference type="EMBL" id="LTAN01000007">
    <property type="protein sequence ID" value="OBR06854.1"/>
    <property type="molecule type" value="Genomic_DNA"/>
</dbReference>
<reference evidence="2" key="1">
    <citation type="journal article" date="2017" name="BMC Genomics">
        <title>Gapless genome assembly of Colletotrichum higginsianum reveals chromosome structure and association of transposable elements with secondary metabolite gene clusters.</title>
        <authorList>
            <person name="Dallery J.-F."/>
            <person name="Lapalu N."/>
            <person name="Zampounis A."/>
            <person name="Pigne S."/>
            <person name="Luyten I."/>
            <person name="Amselem J."/>
            <person name="Wittenberg A.H.J."/>
            <person name="Zhou S."/>
            <person name="de Queiroz M.V."/>
            <person name="Robin G.P."/>
            <person name="Auger A."/>
            <person name="Hainaut M."/>
            <person name="Henrissat B."/>
            <person name="Kim K.-T."/>
            <person name="Lee Y.-H."/>
            <person name="Lespinet O."/>
            <person name="Schwartz D.C."/>
            <person name="Thon M.R."/>
            <person name="O'Connell R.J."/>
        </authorList>
    </citation>
    <scope>NUCLEOTIDE SEQUENCE [LARGE SCALE GENOMIC DNA]</scope>
    <source>
        <strain evidence="2">IMI 349063</strain>
    </source>
</reference>
<accession>A0A1B7Y4E3</accession>
<dbReference type="Proteomes" id="UP000092177">
    <property type="component" value="Unassembled WGS sequence"/>
</dbReference>
<evidence type="ECO:0000313" key="1">
    <source>
        <dbReference type="EMBL" id="OBR06854.1"/>
    </source>
</evidence>
<keyword evidence="2" id="KW-1185">Reference proteome</keyword>
<sequence>MPRRWKDPLSPNTAWACKRSSFGFNGSVAGWRELPKPFFSSLRCNRGYTWLYDGNELRRGGVWTANPFSLGHPWVWVVPLGLALDFR</sequence>
<protein>
    <submittedName>
        <fullName evidence="1">Uncharacterized protein</fullName>
    </submittedName>
</protein>
<comment type="caution">
    <text evidence="1">The sequence shown here is derived from an EMBL/GenBank/DDBJ whole genome shotgun (WGS) entry which is preliminary data.</text>
</comment>
<dbReference type="KEGG" id="chig:CH63R_10974"/>